<dbReference type="InterPro" id="IPR050316">
    <property type="entry name" value="Tyrosinase/Hemocyanin"/>
</dbReference>
<dbReference type="Proteomes" id="UP000800036">
    <property type="component" value="Unassembled WGS sequence"/>
</dbReference>
<dbReference type="PROSITE" id="PS00498">
    <property type="entry name" value="TYROSINASE_2"/>
    <property type="match status" value="1"/>
</dbReference>
<proteinExistence type="predicted"/>
<evidence type="ECO:0000313" key="4">
    <source>
        <dbReference type="EMBL" id="KAF1963979.1"/>
    </source>
</evidence>
<dbReference type="EMBL" id="ML976817">
    <property type="protein sequence ID" value="KAF1964032.1"/>
    <property type="molecule type" value="Genomic_DNA"/>
</dbReference>
<dbReference type="PANTHER" id="PTHR11474">
    <property type="entry name" value="TYROSINASE FAMILY MEMBER"/>
    <property type="match status" value="1"/>
</dbReference>
<evidence type="ECO:0000256" key="2">
    <source>
        <dbReference type="SAM" id="SignalP"/>
    </source>
</evidence>
<dbReference type="EMBL" id="ML976825">
    <property type="protein sequence ID" value="KAF1963979.1"/>
    <property type="molecule type" value="Genomic_DNA"/>
</dbReference>
<feature type="domain" description="Tyrosinase copper-binding" evidence="3">
    <location>
        <begin position="304"/>
        <end position="315"/>
    </location>
</feature>
<reference evidence="5" key="1">
    <citation type="journal article" date="2020" name="Stud. Mycol.">
        <title>101 Dothideomycetes genomes: a test case for predicting lifestyles and emergence of pathogens.</title>
        <authorList>
            <person name="Haridas S."/>
            <person name="Albert R."/>
            <person name="Binder M."/>
            <person name="Bloem J."/>
            <person name="Labutti K."/>
            <person name="Salamov A."/>
            <person name="Andreopoulos B."/>
            <person name="Baker S."/>
            <person name="Barry K."/>
            <person name="Bills G."/>
            <person name="Bluhm B."/>
            <person name="Cannon C."/>
            <person name="Castanera R."/>
            <person name="Culley D."/>
            <person name="Daum C."/>
            <person name="Ezra D."/>
            <person name="Gonzalez J."/>
            <person name="Henrissat B."/>
            <person name="Kuo A."/>
            <person name="Liang C."/>
            <person name="Lipzen A."/>
            <person name="Lutzoni F."/>
            <person name="Magnuson J."/>
            <person name="Mondo S."/>
            <person name="Nolan M."/>
            <person name="Ohm R."/>
            <person name="Pangilinan J."/>
            <person name="Park H.-J."/>
            <person name="Ramirez L."/>
            <person name="Alfaro M."/>
            <person name="Sun H."/>
            <person name="Tritt A."/>
            <person name="Yoshinaga Y."/>
            <person name="Zwiers L.-H."/>
            <person name="Turgeon B."/>
            <person name="Goodwin S."/>
            <person name="Spatafora J."/>
            <person name="Crous P."/>
            <person name="Grigoriev I."/>
        </authorList>
    </citation>
    <scope>NUCLEOTIDE SEQUENCE</scope>
    <source>
        <strain evidence="5">CBS 107.79</strain>
    </source>
</reference>
<dbReference type="GO" id="GO:0016491">
    <property type="term" value="F:oxidoreductase activity"/>
    <property type="evidence" value="ECO:0007669"/>
    <property type="project" value="InterPro"/>
</dbReference>
<accession>A0A6A5UJR7</accession>
<dbReference type="InterPro" id="IPR002227">
    <property type="entry name" value="Tyrosinase_Cu-bd"/>
</dbReference>
<keyword evidence="6" id="KW-1185">Reference proteome</keyword>
<dbReference type="Pfam" id="PF00264">
    <property type="entry name" value="Tyrosinase"/>
    <property type="match status" value="1"/>
</dbReference>
<keyword evidence="1" id="KW-0479">Metal-binding</keyword>
<name>A0A6A5UJR7_9PLEO</name>
<dbReference type="PANTHER" id="PTHR11474:SF116">
    <property type="entry name" value="TYROSINASE"/>
    <property type="match status" value="1"/>
</dbReference>
<dbReference type="GO" id="GO:0046872">
    <property type="term" value="F:metal ion binding"/>
    <property type="evidence" value="ECO:0007669"/>
    <property type="project" value="UniProtKB-KW"/>
</dbReference>
<dbReference type="Gene3D" id="1.10.1280.10">
    <property type="entry name" value="Di-copper center containing domain from catechol oxidase"/>
    <property type="match status" value="1"/>
</dbReference>
<dbReference type="OrthoDB" id="6132182at2759"/>
<gene>
    <name evidence="4" type="ORF">BU23DRAFT_494481</name>
    <name evidence="5" type="ORF">BU23DRAFT_634688</name>
</gene>
<feature type="signal peptide" evidence="2">
    <location>
        <begin position="1"/>
        <end position="18"/>
    </location>
</feature>
<evidence type="ECO:0000259" key="3">
    <source>
        <dbReference type="PROSITE" id="PS00498"/>
    </source>
</evidence>
<dbReference type="SUPFAM" id="SSF48056">
    <property type="entry name" value="Di-copper centre-containing domain"/>
    <property type="match status" value="1"/>
</dbReference>
<dbReference type="InterPro" id="IPR008922">
    <property type="entry name" value="Di-copper_centre_dom_sf"/>
</dbReference>
<sequence length="382" mass="41919">MHFSKIALPVLLAGSIGALFMENDALAAQGVFKLGLYIAEHGYPNPQSCTQANMSIRREWSTFSRPEKLHFIDSVKCLATKPARTPAAIAAGAKTRYDDFVVAHIRQTPRIHFSGLFLAWHRYFIWALEQTLRNECGYQNHLPYVNWPWWTHDPLNSPLFDGSDTSLSGNGVYIGGRNASCLPTSENCVYVIHPGTGGGCVTSGPFQNWTVNLGPIQETWPTTASNPQADGLGANPRCLTRDINLQAIGDGTDDVVVSLINDAKSIGEFQNRIQSSTSTRIGFHGSGHFGIGGAAIDVYNSPADPAFYLHHGMMDRIWTTWQNMDLDNRQFVVSDTLTLNNIPPSRNATLEDILDLEFIGLPNITIADAVSTVAGPFCYIYA</sequence>
<dbReference type="PRINTS" id="PR00092">
    <property type="entry name" value="TYROSINASE"/>
</dbReference>
<evidence type="ECO:0000313" key="6">
    <source>
        <dbReference type="Proteomes" id="UP000800036"/>
    </source>
</evidence>
<organism evidence="5 6">
    <name type="scientific">Bimuria novae-zelandiae CBS 107.79</name>
    <dbReference type="NCBI Taxonomy" id="1447943"/>
    <lineage>
        <taxon>Eukaryota</taxon>
        <taxon>Fungi</taxon>
        <taxon>Dikarya</taxon>
        <taxon>Ascomycota</taxon>
        <taxon>Pezizomycotina</taxon>
        <taxon>Dothideomycetes</taxon>
        <taxon>Pleosporomycetidae</taxon>
        <taxon>Pleosporales</taxon>
        <taxon>Massarineae</taxon>
        <taxon>Didymosphaeriaceae</taxon>
        <taxon>Bimuria</taxon>
    </lineage>
</organism>
<dbReference type="AlphaFoldDB" id="A0A6A5UJR7"/>
<protein>
    <submittedName>
        <fullName evidence="5">Di-copper centre-containing protein</fullName>
    </submittedName>
</protein>
<feature type="chain" id="PRO_5040688851" evidence="2">
    <location>
        <begin position="19"/>
        <end position="382"/>
    </location>
</feature>
<evidence type="ECO:0000256" key="1">
    <source>
        <dbReference type="ARBA" id="ARBA00022723"/>
    </source>
</evidence>
<evidence type="ECO:0000313" key="5">
    <source>
        <dbReference type="EMBL" id="KAF1964032.1"/>
    </source>
</evidence>
<keyword evidence="2" id="KW-0732">Signal</keyword>